<feature type="transmembrane region" description="Helical" evidence="1">
    <location>
        <begin position="44"/>
        <end position="61"/>
    </location>
</feature>
<feature type="domain" description="Phosphatidic acid phosphatase type 2/haloperoxidase" evidence="2">
    <location>
        <begin position="44"/>
        <end position="157"/>
    </location>
</feature>
<dbReference type="EMBL" id="MN739090">
    <property type="protein sequence ID" value="QHS87996.1"/>
    <property type="molecule type" value="Genomic_DNA"/>
</dbReference>
<keyword evidence="1" id="KW-0472">Membrane</keyword>
<keyword evidence="1" id="KW-1133">Transmembrane helix</keyword>
<proteinExistence type="predicted"/>
<sequence length="170" mass="19807">MDVNELYEQFAREIKTYFYSLGFFSGMHMIVIVSALIYNQYLNFVVYLVGIVLNTLLNEFIKPIIGDNRPKNPLKYLASEKFISKNEVYGLPSGHSQSVFFSIVYLYYTIHYFMPWTMIGLLLASATVYERWAFHNHSLIQLFSGALTGAGFAYFVVYVRDVYLSKYLHH</sequence>
<dbReference type="PANTHER" id="PTHR14969">
    <property type="entry name" value="SPHINGOSINE-1-PHOSPHATE PHOSPHOHYDROLASE"/>
    <property type="match status" value="1"/>
</dbReference>
<name>A0A6C0B7C9_9ZZZZ</name>
<dbReference type="SMART" id="SM00014">
    <property type="entry name" value="acidPPc"/>
    <property type="match status" value="1"/>
</dbReference>
<evidence type="ECO:0000313" key="3">
    <source>
        <dbReference type="EMBL" id="QHS87996.1"/>
    </source>
</evidence>
<dbReference type="PANTHER" id="PTHR14969:SF13">
    <property type="entry name" value="AT30094P"/>
    <property type="match status" value="1"/>
</dbReference>
<evidence type="ECO:0000256" key="1">
    <source>
        <dbReference type="SAM" id="Phobius"/>
    </source>
</evidence>
<dbReference type="AlphaFoldDB" id="A0A6C0B7C9"/>
<protein>
    <recommendedName>
        <fullName evidence="2">Phosphatidic acid phosphatase type 2/haloperoxidase domain-containing protein</fullName>
    </recommendedName>
</protein>
<dbReference type="InterPro" id="IPR000326">
    <property type="entry name" value="PAP2/HPO"/>
</dbReference>
<keyword evidence="1" id="KW-0812">Transmembrane</keyword>
<reference evidence="3" key="1">
    <citation type="journal article" date="2020" name="Nature">
        <title>Giant virus diversity and host interactions through global metagenomics.</title>
        <authorList>
            <person name="Schulz F."/>
            <person name="Roux S."/>
            <person name="Paez-Espino D."/>
            <person name="Jungbluth S."/>
            <person name="Walsh D.A."/>
            <person name="Denef V.J."/>
            <person name="McMahon K.D."/>
            <person name="Konstantinidis K.T."/>
            <person name="Eloe-Fadrosh E.A."/>
            <person name="Kyrpides N.C."/>
            <person name="Woyke T."/>
        </authorList>
    </citation>
    <scope>NUCLEOTIDE SEQUENCE</scope>
    <source>
        <strain evidence="3">GVMAG-M-3300010158-13</strain>
    </source>
</reference>
<dbReference type="SUPFAM" id="SSF48317">
    <property type="entry name" value="Acid phosphatase/Vanadium-dependent haloperoxidase"/>
    <property type="match status" value="1"/>
</dbReference>
<dbReference type="Gene3D" id="1.20.144.10">
    <property type="entry name" value="Phosphatidic acid phosphatase type 2/haloperoxidase"/>
    <property type="match status" value="1"/>
</dbReference>
<dbReference type="Pfam" id="PF01569">
    <property type="entry name" value="PAP2"/>
    <property type="match status" value="1"/>
</dbReference>
<evidence type="ECO:0000259" key="2">
    <source>
        <dbReference type="SMART" id="SM00014"/>
    </source>
</evidence>
<organism evidence="3">
    <name type="scientific">viral metagenome</name>
    <dbReference type="NCBI Taxonomy" id="1070528"/>
    <lineage>
        <taxon>unclassified sequences</taxon>
        <taxon>metagenomes</taxon>
        <taxon>organismal metagenomes</taxon>
    </lineage>
</organism>
<feature type="transmembrane region" description="Helical" evidence="1">
    <location>
        <begin position="138"/>
        <end position="159"/>
    </location>
</feature>
<dbReference type="GO" id="GO:0042392">
    <property type="term" value="F:sphingosine-1-phosphate phosphatase activity"/>
    <property type="evidence" value="ECO:0007669"/>
    <property type="project" value="TreeGrafter"/>
</dbReference>
<feature type="transmembrane region" description="Helical" evidence="1">
    <location>
        <begin position="105"/>
        <end position="126"/>
    </location>
</feature>
<feature type="transmembrane region" description="Helical" evidence="1">
    <location>
        <begin position="17"/>
        <end position="38"/>
    </location>
</feature>
<dbReference type="InterPro" id="IPR036938">
    <property type="entry name" value="PAP2/HPO_sf"/>
</dbReference>
<accession>A0A6C0B7C9</accession>